<organism evidence="9">
    <name type="scientific">Aphanomyces astaci</name>
    <name type="common">Crayfish plague agent</name>
    <dbReference type="NCBI Taxonomy" id="112090"/>
    <lineage>
        <taxon>Eukaryota</taxon>
        <taxon>Sar</taxon>
        <taxon>Stramenopiles</taxon>
        <taxon>Oomycota</taxon>
        <taxon>Saprolegniomycetes</taxon>
        <taxon>Saprolegniales</taxon>
        <taxon>Verrucalvaceae</taxon>
        <taxon>Aphanomyces</taxon>
    </lineage>
</organism>
<keyword evidence="6" id="KW-0378">Hydrolase</keyword>
<name>W4H6M5_APHAT</name>
<dbReference type="VEuPathDB" id="FungiDB:H257_01851"/>
<dbReference type="PANTHER" id="PTHR22930:SF259">
    <property type="entry name" value="OS08G0106900 PROTEIN"/>
    <property type="match status" value="1"/>
</dbReference>
<evidence type="ECO:0000259" key="8">
    <source>
        <dbReference type="Pfam" id="PF13359"/>
    </source>
</evidence>
<gene>
    <name evidence="9" type="ORF">H257_01851</name>
</gene>
<dbReference type="GeneID" id="20803847"/>
<dbReference type="Pfam" id="PF13359">
    <property type="entry name" value="DDE_Tnp_4"/>
    <property type="match status" value="1"/>
</dbReference>
<dbReference type="GO" id="GO:0046872">
    <property type="term" value="F:metal ion binding"/>
    <property type="evidence" value="ECO:0007669"/>
    <property type="project" value="UniProtKB-KW"/>
</dbReference>
<evidence type="ECO:0000256" key="3">
    <source>
        <dbReference type="ARBA" id="ARBA00006958"/>
    </source>
</evidence>
<dbReference type="InterPro" id="IPR027806">
    <property type="entry name" value="HARBI1_dom"/>
</dbReference>
<keyword evidence="5" id="KW-0479">Metal-binding</keyword>
<accession>W4H6M5</accession>
<dbReference type="RefSeq" id="XP_009823567.1">
    <property type="nucleotide sequence ID" value="XM_009825265.1"/>
</dbReference>
<evidence type="ECO:0000256" key="1">
    <source>
        <dbReference type="ARBA" id="ARBA00001968"/>
    </source>
</evidence>
<comment type="subcellular location">
    <subcellularLocation>
        <location evidence="2">Nucleus</location>
    </subcellularLocation>
</comment>
<dbReference type="InterPro" id="IPR045249">
    <property type="entry name" value="HARBI1-like"/>
</dbReference>
<evidence type="ECO:0000256" key="5">
    <source>
        <dbReference type="ARBA" id="ARBA00022723"/>
    </source>
</evidence>
<evidence type="ECO:0000256" key="4">
    <source>
        <dbReference type="ARBA" id="ARBA00022722"/>
    </source>
</evidence>
<evidence type="ECO:0000256" key="2">
    <source>
        <dbReference type="ARBA" id="ARBA00004123"/>
    </source>
</evidence>
<keyword evidence="4" id="KW-0540">Nuclease</keyword>
<reference evidence="9" key="1">
    <citation type="submission" date="2013-12" db="EMBL/GenBank/DDBJ databases">
        <title>The Genome Sequence of Aphanomyces astaci APO3.</title>
        <authorList>
            <consortium name="The Broad Institute Genomics Platform"/>
            <person name="Russ C."/>
            <person name="Tyler B."/>
            <person name="van West P."/>
            <person name="Dieguez-Uribeondo J."/>
            <person name="Young S.K."/>
            <person name="Zeng Q."/>
            <person name="Gargeya S."/>
            <person name="Fitzgerald M."/>
            <person name="Abouelleil A."/>
            <person name="Alvarado L."/>
            <person name="Chapman S.B."/>
            <person name="Gainer-Dewar J."/>
            <person name="Goldberg J."/>
            <person name="Griggs A."/>
            <person name="Gujja S."/>
            <person name="Hansen M."/>
            <person name="Howarth C."/>
            <person name="Imamovic A."/>
            <person name="Ireland A."/>
            <person name="Larimer J."/>
            <person name="McCowan C."/>
            <person name="Murphy C."/>
            <person name="Pearson M."/>
            <person name="Poon T.W."/>
            <person name="Priest M."/>
            <person name="Roberts A."/>
            <person name="Saif S."/>
            <person name="Shea T."/>
            <person name="Sykes S."/>
            <person name="Wortman J."/>
            <person name="Nusbaum C."/>
            <person name="Birren B."/>
        </authorList>
    </citation>
    <scope>NUCLEOTIDE SEQUENCE [LARGE SCALE GENOMIC DNA]</scope>
    <source>
        <strain evidence="9">APO3</strain>
    </source>
</reference>
<dbReference type="GO" id="GO:0016787">
    <property type="term" value="F:hydrolase activity"/>
    <property type="evidence" value="ECO:0007669"/>
    <property type="project" value="UniProtKB-KW"/>
</dbReference>
<dbReference type="AlphaFoldDB" id="W4H6M5"/>
<feature type="domain" description="DDE Tnp4" evidence="8">
    <location>
        <begin position="31"/>
        <end position="172"/>
    </location>
</feature>
<evidence type="ECO:0000313" key="9">
    <source>
        <dbReference type="EMBL" id="ETV86768.1"/>
    </source>
</evidence>
<dbReference type="EMBL" id="KI913116">
    <property type="protein sequence ID" value="ETV86768.1"/>
    <property type="molecule type" value="Genomic_DNA"/>
</dbReference>
<sequence length="181" mass="20500">MALPLANSPTPAFIENNLKFTPYFSKCRMAIDGTHIPVWVKSDQGAPFQGRKGVTMNVLAACNFDLQFTYVLEGWEGSAGDGKVYADALEKGLTMDDDKYDIADAGFGLTLRCLTPYGTRYHLKEYGLGRLKPQRNEEIFNLRHALVRNCIERIFGIVKKRFPVMSHGVRYDYGFQLKPQH</sequence>
<dbReference type="GO" id="GO:0004518">
    <property type="term" value="F:nuclease activity"/>
    <property type="evidence" value="ECO:0007669"/>
    <property type="project" value="UniProtKB-KW"/>
</dbReference>
<keyword evidence="7" id="KW-0539">Nucleus</keyword>
<proteinExistence type="inferred from homology"/>
<protein>
    <recommendedName>
        <fullName evidence="8">DDE Tnp4 domain-containing protein</fullName>
    </recommendedName>
</protein>
<evidence type="ECO:0000256" key="7">
    <source>
        <dbReference type="ARBA" id="ARBA00023242"/>
    </source>
</evidence>
<comment type="cofactor">
    <cofactor evidence="1">
        <name>a divalent metal cation</name>
        <dbReference type="ChEBI" id="CHEBI:60240"/>
    </cofactor>
</comment>
<dbReference type="PANTHER" id="PTHR22930">
    <property type="match status" value="1"/>
</dbReference>
<dbReference type="OrthoDB" id="1681765at2759"/>
<comment type="similarity">
    <text evidence="3">Belongs to the HARBI1 family.</text>
</comment>
<evidence type="ECO:0000256" key="6">
    <source>
        <dbReference type="ARBA" id="ARBA00022801"/>
    </source>
</evidence>
<dbReference type="STRING" id="112090.W4H6M5"/>
<dbReference type="GO" id="GO:0005634">
    <property type="term" value="C:nucleus"/>
    <property type="evidence" value="ECO:0007669"/>
    <property type="project" value="UniProtKB-SubCell"/>
</dbReference>